<dbReference type="Gene3D" id="3.40.50.2300">
    <property type="match status" value="1"/>
</dbReference>
<dbReference type="EC" id="2.7.13.3" evidence="2"/>
<dbReference type="SUPFAM" id="SSF47384">
    <property type="entry name" value="Homodimeric domain of signal transducing histidine kinase"/>
    <property type="match status" value="1"/>
</dbReference>
<evidence type="ECO:0000256" key="4">
    <source>
        <dbReference type="PROSITE-ProRule" id="PRU00169"/>
    </source>
</evidence>
<accession>A0A7C4MSD3</accession>
<dbReference type="PROSITE" id="PS50110">
    <property type="entry name" value="RESPONSE_REGULATORY"/>
    <property type="match status" value="1"/>
</dbReference>
<evidence type="ECO:0000256" key="2">
    <source>
        <dbReference type="ARBA" id="ARBA00012438"/>
    </source>
</evidence>
<dbReference type="InterPro" id="IPR011006">
    <property type="entry name" value="CheY-like_superfamily"/>
</dbReference>
<evidence type="ECO:0000259" key="7">
    <source>
        <dbReference type="PROSITE" id="PS50110"/>
    </source>
</evidence>
<dbReference type="InterPro" id="IPR036890">
    <property type="entry name" value="HATPase_C_sf"/>
</dbReference>
<dbReference type="SUPFAM" id="SSF55874">
    <property type="entry name" value="ATPase domain of HSP90 chaperone/DNA topoisomerase II/histidine kinase"/>
    <property type="match status" value="1"/>
</dbReference>
<feature type="modified residue" description="4-aspartylphosphate" evidence="4">
    <location>
        <position position="29"/>
    </location>
</feature>
<evidence type="ECO:0000313" key="8">
    <source>
        <dbReference type="EMBL" id="HGU32099.1"/>
    </source>
</evidence>
<feature type="domain" description="Response regulatory" evidence="7">
    <location>
        <begin position="1"/>
        <end position="94"/>
    </location>
</feature>
<feature type="domain" description="Histidine kinase" evidence="6">
    <location>
        <begin position="133"/>
        <end position="347"/>
    </location>
</feature>
<dbReference type="InterPro" id="IPR001789">
    <property type="entry name" value="Sig_transdc_resp-reg_receiver"/>
</dbReference>
<evidence type="ECO:0000256" key="1">
    <source>
        <dbReference type="ARBA" id="ARBA00000085"/>
    </source>
</evidence>
<dbReference type="EMBL" id="DSUH01000101">
    <property type="protein sequence ID" value="HGU32099.1"/>
    <property type="molecule type" value="Genomic_DNA"/>
</dbReference>
<dbReference type="CDD" id="cd00075">
    <property type="entry name" value="HATPase"/>
    <property type="match status" value="1"/>
</dbReference>
<dbReference type="Gene3D" id="1.10.287.130">
    <property type="match status" value="1"/>
</dbReference>
<evidence type="ECO:0000256" key="3">
    <source>
        <dbReference type="ARBA" id="ARBA00022553"/>
    </source>
</evidence>
<proteinExistence type="predicted"/>
<dbReference type="AlphaFoldDB" id="A0A7C4MSD3"/>
<comment type="catalytic activity">
    <reaction evidence="1">
        <text>ATP + protein L-histidine = ADP + protein N-phospho-L-histidine.</text>
        <dbReference type="EC" id="2.7.13.3"/>
    </reaction>
</comment>
<reference evidence="8" key="1">
    <citation type="journal article" date="2020" name="mSystems">
        <title>Genome- and Community-Level Interaction Insights into Carbon Utilization and Element Cycling Functions of Hydrothermarchaeota in Hydrothermal Sediment.</title>
        <authorList>
            <person name="Zhou Z."/>
            <person name="Liu Y."/>
            <person name="Xu W."/>
            <person name="Pan J."/>
            <person name="Luo Z.H."/>
            <person name="Li M."/>
        </authorList>
    </citation>
    <scope>NUCLEOTIDE SEQUENCE [LARGE SCALE GENOMIC DNA]</scope>
    <source>
        <strain evidence="8">SpSt-477</strain>
    </source>
</reference>
<name>A0A7C4MSD3_9BACT</name>
<feature type="coiled-coil region" evidence="5">
    <location>
        <begin position="96"/>
        <end position="130"/>
    </location>
</feature>
<gene>
    <name evidence="8" type="ORF">ENS29_04495</name>
</gene>
<dbReference type="InterPro" id="IPR005467">
    <property type="entry name" value="His_kinase_dom"/>
</dbReference>
<evidence type="ECO:0000256" key="5">
    <source>
        <dbReference type="SAM" id="Coils"/>
    </source>
</evidence>
<dbReference type="InterPro" id="IPR036097">
    <property type="entry name" value="HisK_dim/P_sf"/>
</dbReference>
<dbReference type="InterPro" id="IPR003594">
    <property type="entry name" value="HATPase_dom"/>
</dbReference>
<dbReference type="SMART" id="SM00448">
    <property type="entry name" value="REC"/>
    <property type="match status" value="1"/>
</dbReference>
<dbReference type="InterPro" id="IPR004358">
    <property type="entry name" value="Sig_transdc_His_kin-like_C"/>
</dbReference>
<dbReference type="PRINTS" id="PR00344">
    <property type="entry name" value="BCTRLSENSOR"/>
</dbReference>
<dbReference type="PANTHER" id="PTHR43547:SF2">
    <property type="entry name" value="HYBRID SIGNAL TRANSDUCTION HISTIDINE KINASE C"/>
    <property type="match status" value="1"/>
</dbReference>
<dbReference type="PROSITE" id="PS50109">
    <property type="entry name" value="HIS_KIN"/>
    <property type="match status" value="1"/>
</dbReference>
<keyword evidence="3 4" id="KW-0597">Phosphoprotein</keyword>
<organism evidence="8">
    <name type="scientific">Desulfatirhabdium butyrativorans</name>
    <dbReference type="NCBI Taxonomy" id="340467"/>
    <lineage>
        <taxon>Bacteria</taxon>
        <taxon>Pseudomonadati</taxon>
        <taxon>Thermodesulfobacteriota</taxon>
        <taxon>Desulfobacteria</taxon>
        <taxon>Desulfobacterales</taxon>
        <taxon>Desulfatirhabdiaceae</taxon>
        <taxon>Desulfatirhabdium</taxon>
    </lineage>
</organism>
<sequence>MGYEVLTAQNGTEALEVFRRERPPVVVSDIKMPGMDGIELLRRIKQESPDTEFVMITGHGDMELAIVSFKDHAADFITKPIHIDVLEIALQKVFEKIRSKRLLAEYTQNLERLIREKTELQNRLASLGLMIGSIAHGIKGMLTGLDGGLYMLESGLKRKDDRRIEEGWKAVTLSAERIRKQVLDILYYAKERELERQQVRVADFGERVAASVAKRMQDHDISLIRDFDVGEETVSMDENAMHAALLNLLDNAVDACLRDAKPHHEVRFSIRPVAEGIRFDIADNGCGMDRETRDKLFTLFFSSKGQKGTGLGLFVTQQIVRQHGGSIQVSSTPGVGSCFGVVLPLTAGHNA</sequence>
<dbReference type="Gene3D" id="3.30.565.10">
    <property type="entry name" value="Histidine kinase-like ATPase, C-terminal domain"/>
    <property type="match status" value="1"/>
</dbReference>
<feature type="non-terminal residue" evidence="8">
    <location>
        <position position="1"/>
    </location>
</feature>
<dbReference type="Pfam" id="PF00072">
    <property type="entry name" value="Response_reg"/>
    <property type="match status" value="1"/>
</dbReference>
<dbReference type="SMART" id="SM00387">
    <property type="entry name" value="HATPase_c"/>
    <property type="match status" value="1"/>
</dbReference>
<dbReference type="GO" id="GO:0000155">
    <property type="term" value="F:phosphorelay sensor kinase activity"/>
    <property type="evidence" value="ECO:0007669"/>
    <property type="project" value="InterPro"/>
</dbReference>
<keyword evidence="5" id="KW-0175">Coiled coil</keyword>
<evidence type="ECO:0000259" key="6">
    <source>
        <dbReference type="PROSITE" id="PS50109"/>
    </source>
</evidence>
<dbReference type="PANTHER" id="PTHR43547">
    <property type="entry name" value="TWO-COMPONENT HISTIDINE KINASE"/>
    <property type="match status" value="1"/>
</dbReference>
<comment type="caution">
    <text evidence="8">The sequence shown here is derived from an EMBL/GenBank/DDBJ whole genome shotgun (WGS) entry which is preliminary data.</text>
</comment>
<dbReference type="SUPFAM" id="SSF52172">
    <property type="entry name" value="CheY-like"/>
    <property type="match status" value="1"/>
</dbReference>
<protein>
    <recommendedName>
        <fullName evidence="2">histidine kinase</fullName>
        <ecNumber evidence="2">2.7.13.3</ecNumber>
    </recommendedName>
</protein>
<dbReference type="Pfam" id="PF02518">
    <property type="entry name" value="HATPase_c"/>
    <property type="match status" value="1"/>
</dbReference>